<sequence length="150" mass="16975">MKNKIINRVIVGIFIGIDIGLFISILFSYLSGSGAYQPAPNKFLEAFPNEIMAMLVSVFIWAAIGALFSVTSLIFTDTEFSISKMTVSHCIINYVIFIPLAILAGWYSFSIASLLSFTIIYISIYFIIWLIFMLINKKHVEEINERLKKS</sequence>
<gene>
    <name evidence="1" type="ORF">D4A81_08375</name>
</gene>
<dbReference type="EMBL" id="CP032364">
    <property type="protein sequence ID" value="AYA99951.1"/>
    <property type="molecule type" value="Genomic_DNA"/>
</dbReference>
<reference evidence="1 2" key="1">
    <citation type="submission" date="2018-09" db="EMBL/GenBank/DDBJ databases">
        <title>Genome sequencing of Lachnoanaerobaculum umeaense DSM 23576.</title>
        <authorList>
            <person name="Kook J.-K."/>
            <person name="Park S.-N."/>
            <person name="Lim Y.K."/>
        </authorList>
    </citation>
    <scope>NUCLEOTIDE SEQUENCE [LARGE SCALE GENOMIC DNA]</scope>
    <source>
        <strain evidence="2">DSM 23576 \ CCUG 58757</strain>
    </source>
</reference>
<name>A0A385Q0H1_9FIRM</name>
<dbReference type="KEGG" id="lua:D4A81_08375"/>
<keyword evidence="2" id="KW-1185">Reference proteome</keyword>
<proteinExistence type="predicted"/>
<evidence type="ECO:0000313" key="2">
    <source>
        <dbReference type="Proteomes" id="UP000265562"/>
    </source>
</evidence>
<dbReference type="Pfam" id="PF11457">
    <property type="entry name" value="DUF3021"/>
    <property type="match status" value="1"/>
</dbReference>
<protein>
    <submittedName>
        <fullName evidence="1">DUF3021 domain-containing protein</fullName>
    </submittedName>
</protein>
<dbReference type="OrthoDB" id="1698302at2"/>
<accession>A0A385Q0H1</accession>
<dbReference type="RefSeq" id="WP_111526131.1">
    <property type="nucleotide sequence ID" value="NZ_CP032364.1"/>
</dbReference>
<dbReference type="Proteomes" id="UP000265562">
    <property type="component" value="Chromosome"/>
</dbReference>
<dbReference type="AlphaFoldDB" id="A0A385Q0H1"/>
<evidence type="ECO:0000313" key="1">
    <source>
        <dbReference type="EMBL" id="AYA99951.1"/>
    </source>
</evidence>
<organism evidence="1 2">
    <name type="scientific">Lachnoanaerobaculum umeaense</name>
    <dbReference type="NCBI Taxonomy" id="617123"/>
    <lineage>
        <taxon>Bacteria</taxon>
        <taxon>Bacillati</taxon>
        <taxon>Bacillota</taxon>
        <taxon>Clostridia</taxon>
        <taxon>Lachnospirales</taxon>
        <taxon>Lachnospiraceae</taxon>
        <taxon>Lachnoanaerobaculum</taxon>
    </lineage>
</organism>
<dbReference type="InterPro" id="IPR021560">
    <property type="entry name" value="DUF3021"/>
</dbReference>